<dbReference type="GO" id="GO:0003700">
    <property type="term" value="F:DNA-binding transcription factor activity"/>
    <property type="evidence" value="ECO:0007669"/>
    <property type="project" value="InterPro"/>
</dbReference>
<keyword evidence="2" id="KW-0238">DNA-binding</keyword>
<dbReference type="InterPro" id="IPR036390">
    <property type="entry name" value="WH_DNA-bd_sf"/>
</dbReference>
<evidence type="ECO:0000313" key="6">
    <source>
        <dbReference type="Proteomes" id="UP000317863"/>
    </source>
</evidence>
<dbReference type="SUPFAM" id="SSF46785">
    <property type="entry name" value="Winged helix' DNA-binding domain"/>
    <property type="match status" value="1"/>
</dbReference>
<dbReference type="EMBL" id="SGJB01000002">
    <property type="protein sequence ID" value="TQQ85543.1"/>
    <property type="molecule type" value="Genomic_DNA"/>
</dbReference>
<dbReference type="SUPFAM" id="SSF100950">
    <property type="entry name" value="NagB/RpiA/CoA transferase-like"/>
    <property type="match status" value="1"/>
</dbReference>
<dbReference type="AlphaFoldDB" id="A0A544QXZ1"/>
<dbReference type="PROSITE" id="PS51000">
    <property type="entry name" value="HTH_DEOR_2"/>
    <property type="match status" value="1"/>
</dbReference>
<feature type="domain" description="HTH deoR-type" evidence="4">
    <location>
        <begin position="3"/>
        <end position="58"/>
    </location>
</feature>
<evidence type="ECO:0000256" key="2">
    <source>
        <dbReference type="ARBA" id="ARBA00023125"/>
    </source>
</evidence>
<dbReference type="Gene3D" id="3.40.50.1360">
    <property type="match status" value="1"/>
</dbReference>
<dbReference type="SMART" id="SM01134">
    <property type="entry name" value="DeoRC"/>
    <property type="match status" value="1"/>
</dbReference>
<dbReference type="PANTHER" id="PTHR30363:SF56">
    <property type="entry name" value="TRANSCRIPTIONAL REGULATOR, DEOR FAMILY"/>
    <property type="match status" value="1"/>
</dbReference>
<dbReference type="GO" id="GO:0003677">
    <property type="term" value="F:DNA binding"/>
    <property type="evidence" value="ECO:0007669"/>
    <property type="project" value="UniProtKB-KW"/>
</dbReference>
<dbReference type="SMART" id="SM00420">
    <property type="entry name" value="HTH_DEOR"/>
    <property type="match status" value="1"/>
</dbReference>
<dbReference type="RefSeq" id="WP_142535247.1">
    <property type="nucleotide sequence ID" value="NZ_SGJB01000002.1"/>
</dbReference>
<dbReference type="OrthoDB" id="9797223at2"/>
<keyword evidence="6" id="KW-1185">Reference proteome</keyword>
<proteinExistence type="predicted"/>
<name>A0A544QXZ1_9FIRM</name>
<dbReference type="PANTHER" id="PTHR30363">
    <property type="entry name" value="HTH-TYPE TRANSCRIPTIONAL REGULATOR SRLR-RELATED"/>
    <property type="match status" value="1"/>
</dbReference>
<keyword evidence="3" id="KW-0804">Transcription</keyword>
<dbReference type="PROSITE" id="PS00894">
    <property type="entry name" value="HTH_DEOR_1"/>
    <property type="match status" value="1"/>
</dbReference>
<dbReference type="Proteomes" id="UP000317863">
    <property type="component" value="Unassembled WGS sequence"/>
</dbReference>
<dbReference type="InterPro" id="IPR050313">
    <property type="entry name" value="Carb_Metab_HTH_regulators"/>
</dbReference>
<dbReference type="InterPro" id="IPR037171">
    <property type="entry name" value="NagB/RpiA_transferase-like"/>
</dbReference>
<gene>
    <name evidence="5" type="ORF">EXD82_02010</name>
</gene>
<evidence type="ECO:0000313" key="5">
    <source>
        <dbReference type="EMBL" id="TQQ85543.1"/>
    </source>
</evidence>
<comment type="caution">
    <text evidence="5">The sequence shown here is derived from an EMBL/GenBank/DDBJ whole genome shotgun (WGS) entry which is preliminary data.</text>
</comment>
<dbReference type="InterPro" id="IPR014036">
    <property type="entry name" value="DeoR-like_C"/>
</dbReference>
<sequence length="248" mass="27947">MLAEERHKLILEKLNIDSVVYQSELVDYLKTSESTIRRDLNYLHEAGLLKKVHGGAVKIDSDPINTKDEKVEIRQSLHMDDKLKIARAAAGLIDAEDFVYIDAGTTTELMINFINERKAVFVTNGIVHAKKLIERGFTTYIIGGELKPLTEAIIGVEAVNSLKKYNFTKGFFGTNGIDEYRGFTTPDIREALVKEEAIKRSKEAFVLADKSKFSKISSVCFAETSDAKVITTDKEEYKSYEKIKIIEV</sequence>
<dbReference type="Pfam" id="PF08220">
    <property type="entry name" value="HTH_DeoR"/>
    <property type="match status" value="1"/>
</dbReference>
<keyword evidence="1" id="KW-0805">Transcription regulation</keyword>
<evidence type="ECO:0000256" key="1">
    <source>
        <dbReference type="ARBA" id="ARBA00023015"/>
    </source>
</evidence>
<dbReference type="InterPro" id="IPR018356">
    <property type="entry name" value="Tscrpt_reg_HTH_DeoR_CS"/>
</dbReference>
<dbReference type="Pfam" id="PF00455">
    <property type="entry name" value="DeoRC"/>
    <property type="match status" value="1"/>
</dbReference>
<protein>
    <submittedName>
        <fullName evidence="5">DeoR/GlpR transcriptional regulator</fullName>
    </submittedName>
</protein>
<accession>A0A544QXZ1</accession>
<evidence type="ECO:0000259" key="4">
    <source>
        <dbReference type="PROSITE" id="PS51000"/>
    </source>
</evidence>
<dbReference type="PRINTS" id="PR00037">
    <property type="entry name" value="HTHLACR"/>
</dbReference>
<dbReference type="InterPro" id="IPR001034">
    <property type="entry name" value="DeoR_HTH"/>
</dbReference>
<organism evidence="5 6">
    <name type="scientific">Peptacetobacter hominis</name>
    <dbReference type="NCBI Taxonomy" id="2743610"/>
    <lineage>
        <taxon>Bacteria</taxon>
        <taxon>Bacillati</taxon>
        <taxon>Bacillota</taxon>
        <taxon>Clostridia</taxon>
        <taxon>Peptostreptococcales</taxon>
        <taxon>Peptostreptococcaceae</taxon>
        <taxon>Peptacetobacter</taxon>
    </lineage>
</organism>
<evidence type="ECO:0000256" key="3">
    <source>
        <dbReference type="ARBA" id="ARBA00023163"/>
    </source>
</evidence>
<reference evidence="5 6" key="1">
    <citation type="submission" date="2019-02" db="EMBL/GenBank/DDBJ databases">
        <title>Peptostreptococcaceae bacterium ZHW00191 nov., a new bacterium isolated from the human gut.</title>
        <authorList>
            <person name="Zhou H.-W."/>
            <person name="Chen X.-J."/>
        </authorList>
    </citation>
    <scope>NUCLEOTIDE SEQUENCE [LARGE SCALE GENOMIC DNA]</scope>
    <source>
        <strain evidence="5 6">ZHW00191</strain>
    </source>
</reference>